<dbReference type="InterPro" id="IPR023149">
    <property type="entry name" value="Trans_acon_MeTrfase_C"/>
</dbReference>
<feature type="domain" description="Methyltransferase" evidence="3">
    <location>
        <begin position="36"/>
        <end position="130"/>
    </location>
</feature>
<dbReference type="SUPFAM" id="SSF53335">
    <property type="entry name" value="S-adenosyl-L-methionine-dependent methyltransferases"/>
    <property type="match status" value="1"/>
</dbReference>
<reference evidence="4 5" key="1">
    <citation type="journal article" date="2019" name="Environ. Microbiol.">
        <title>Species interactions and distinct microbial communities in high Arctic permafrost affected cryosols are associated with the CH4 and CO2 gas fluxes.</title>
        <authorList>
            <person name="Altshuler I."/>
            <person name="Hamel J."/>
            <person name="Turney S."/>
            <person name="Magnuson E."/>
            <person name="Levesque R."/>
            <person name="Greer C."/>
            <person name="Whyte L.G."/>
        </authorList>
    </citation>
    <scope>NUCLEOTIDE SEQUENCE [LARGE SCALE GENOMIC DNA]</scope>
    <source>
        <strain evidence="4 5">S9.3A</strain>
    </source>
</reference>
<name>A0A502CLS3_9MICO</name>
<proteinExistence type="predicted"/>
<dbReference type="InterPro" id="IPR041698">
    <property type="entry name" value="Methyltransf_25"/>
</dbReference>
<dbReference type="OrthoDB" id="9795085at2"/>
<dbReference type="Gene3D" id="3.40.50.150">
    <property type="entry name" value="Vaccinia Virus protein VP39"/>
    <property type="match status" value="1"/>
</dbReference>
<dbReference type="Proteomes" id="UP000317722">
    <property type="component" value="Unassembled WGS sequence"/>
</dbReference>
<gene>
    <name evidence="4" type="ORF">EAH86_16665</name>
</gene>
<evidence type="ECO:0000313" key="5">
    <source>
        <dbReference type="Proteomes" id="UP000317722"/>
    </source>
</evidence>
<evidence type="ECO:0000259" key="3">
    <source>
        <dbReference type="Pfam" id="PF13649"/>
    </source>
</evidence>
<dbReference type="InterPro" id="IPR029063">
    <property type="entry name" value="SAM-dependent_MTases_sf"/>
</dbReference>
<dbReference type="PANTHER" id="PTHR43861:SF1">
    <property type="entry name" value="TRANS-ACONITATE 2-METHYLTRANSFERASE"/>
    <property type="match status" value="1"/>
</dbReference>
<dbReference type="GO" id="GO:0032259">
    <property type="term" value="P:methylation"/>
    <property type="evidence" value="ECO:0007669"/>
    <property type="project" value="UniProtKB-KW"/>
</dbReference>
<keyword evidence="1 4" id="KW-0489">Methyltransferase</keyword>
<keyword evidence="5" id="KW-1185">Reference proteome</keyword>
<comment type="caution">
    <text evidence="4">The sequence shown here is derived from an EMBL/GenBank/DDBJ whole genome shotgun (WGS) entry which is preliminary data.</text>
</comment>
<dbReference type="GO" id="GO:0030798">
    <property type="term" value="F:trans-aconitate 2-methyltransferase activity"/>
    <property type="evidence" value="ECO:0007669"/>
    <property type="project" value="InterPro"/>
</dbReference>
<sequence length="271" mass="29558">MSTTWDPQQYAKFSDHRSRPFGDLLARVGAADPALVVDLGCGNGPLTLSLAERWPAARIVGVDHSPQMLDAARSLDRDGRVEWVESDVAQWDPASLGAHPDVIITNATLQWVPDHLTLLTRWAAALAPGGWLAMQVPGNIDAPSHALMREVAEDHPDAELLQPALRRLAVEQPAVYVELLGSVGLEVDGWETTYQHILDPQAQQANPVLDWVRGTGLRPVLDTLTDAARRDAFLADYDARLRAAYPRAPIGVIFPFRRIFAVAHRPSGGAA</sequence>
<evidence type="ECO:0000313" key="4">
    <source>
        <dbReference type="EMBL" id="TPG13868.1"/>
    </source>
</evidence>
<dbReference type="Pfam" id="PF13649">
    <property type="entry name" value="Methyltransf_25"/>
    <property type="match status" value="1"/>
</dbReference>
<accession>A0A502CLS3</accession>
<dbReference type="Gene3D" id="1.10.150.290">
    <property type="entry name" value="S-adenosyl-L-methionine-dependent methyltransferases"/>
    <property type="match status" value="1"/>
</dbReference>
<dbReference type="RefSeq" id="WP_140742823.1">
    <property type="nucleotide sequence ID" value="NZ_RCZM01000006.1"/>
</dbReference>
<dbReference type="AlphaFoldDB" id="A0A502CLS3"/>
<dbReference type="PANTHER" id="PTHR43861">
    <property type="entry name" value="TRANS-ACONITATE 2-METHYLTRANSFERASE-RELATED"/>
    <property type="match status" value="1"/>
</dbReference>
<dbReference type="EMBL" id="RCZM01000006">
    <property type="protein sequence ID" value="TPG13868.1"/>
    <property type="molecule type" value="Genomic_DNA"/>
</dbReference>
<evidence type="ECO:0000256" key="2">
    <source>
        <dbReference type="ARBA" id="ARBA00022679"/>
    </source>
</evidence>
<keyword evidence="2 4" id="KW-0808">Transferase</keyword>
<evidence type="ECO:0000256" key="1">
    <source>
        <dbReference type="ARBA" id="ARBA00022603"/>
    </source>
</evidence>
<dbReference type="CDD" id="cd02440">
    <property type="entry name" value="AdoMet_MTases"/>
    <property type="match status" value="1"/>
</dbReference>
<organism evidence="4 5">
    <name type="scientific">Pedococcus bigeumensis</name>
    <dbReference type="NCBI Taxonomy" id="433644"/>
    <lineage>
        <taxon>Bacteria</taxon>
        <taxon>Bacillati</taxon>
        <taxon>Actinomycetota</taxon>
        <taxon>Actinomycetes</taxon>
        <taxon>Micrococcales</taxon>
        <taxon>Intrasporangiaceae</taxon>
        <taxon>Pedococcus</taxon>
    </lineage>
</organism>
<protein>
    <submittedName>
        <fullName evidence="4">Methyltransferase domain-containing protein</fullName>
    </submittedName>
</protein>